<comment type="caution">
    <text evidence="1">The sequence shown here is derived from an EMBL/GenBank/DDBJ whole genome shotgun (WGS) entry which is preliminary data.</text>
</comment>
<name>A0ABS9UJA5_9BACT</name>
<keyword evidence="2" id="KW-1185">Reference proteome</keyword>
<protein>
    <submittedName>
        <fullName evidence="1">Uncharacterized protein</fullName>
    </submittedName>
</protein>
<dbReference type="Proteomes" id="UP001165488">
    <property type="component" value="Unassembled WGS sequence"/>
</dbReference>
<accession>A0ABS9UJA5</accession>
<reference evidence="1" key="1">
    <citation type="submission" date="2022-03" db="EMBL/GenBank/DDBJ databases">
        <title>De novo assembled genomes of Belliella spp. (Cyclobacteriaceae) strains.</title>
        <authorList>
            <person name="Szabo A."/>
            <person name="Korponai K."/>
            <person name="Felfoldi T."/>
        </authorList>
    </citation>
    <scope>NUCLEOTIDE SEQUENCE</scope>
    <source>
        <strain evidence="1">DSM 107340</strain>
    </source>
</reference>
<dbReference type="RefSeq" id="WP_241273178.1">
    <property type="nucleotide sequence ID" value="NZ_JAKZGS010000001.1"/>
</dbReference>
<gene>
    <name evidence="1" type="ORF">MM236_01605</name>
</gene>
<sequence>MKEIRTLETMQNPNIKTKIFEGIGHFFKEDPVKIMKAYDINDEPKKIITNWVKDLVL</sequence>
<organism evidence="1 2">
    <name type="scientific">Belliella calami</name>
    <dbReference type="NCBI Taxonomy" id="2923436"/>
    <lineage>
        <taxon>Bacteria</taxon>
        <taxon>Pseudomonadati</taxon>
        <taxon>Bacteroidota</taxon>
        <taxon>Cytophagia</taxon>
        <taxon>Cytophagales</taxon>
        <taxon>Cyclobacteriaceae</taxon>
        <taxon>Belliella</taxon>
    </lineage>
</organism>
<evidence type="ECO:0000313" key="1">
    <source>
        <dbReference type="EMBL" id="MCH7396657.1"/>
    </source>
</evidence>
<dbReference type="EMBL" id="JAKZGS010000001">
    <property type="protein sequence ID" value="MCH7396657.1"/>
    <property type="molecule type" value="Genomic_DNA"/>
</dbReference>
<proteinExistence type="predicted"/>
<evidence type="ECO:0000313" key="2">
    <source>
        <dbReference type="Proteomes" id="UP001165488"/>
    </source>
</evidence>